<comment type="similarity">
    <text evidence="1">Belongs to the ABC transporter superfamily.</text>
</comment>
<comment type="caution">
    <text evidence="6">The sequence shown here is derived from an EMBL/GenBank/DDBJ whole genome shotgun (WGS) entry which is preliminary data.</text>
</comment>
<dbReference type="RefSeq" id="WP_209687085.1">
    <property type="nucleotide sequence ID" value="NZ_JAGGLU010000008.1"/>
</dbReference>
<dbReference type="InterPro" id="IPR003593">
    <property type="entry name" value="AAA+_ATPase"/>
</dbReference>
<organism evidence="6 7">
    <name type="scientific">Lactobacillus colini</name>
    <dbReference type="NCBI Taxonomy" id="1819254"/>
    <lineage>
        <taxon>Bacteria</taxon>
        <taxon>Bacillati</taxon>
        <taxon>Bacillota</taxon>
        <taxon>Bacilli</taxon>
        <taxon>Lactobacillales</taxon>
        <taxon>Lactobacillaceae</taxon>
        <taxon>Lactobacillus</taxon>
    </lineage>
</organism>
<keyword evidence="4 6" id="KW-0067">ATP-binding</keyword>
<evidence type="ECO:0000259" key="5">
    <source>
        <dbReference type="PROSITE" id="PS50893"/>
    </source>
</evidence>
<keyword evidence="2" id="KW-0813">Transport</keyword>
<dbReference type="GO" id="GO:0005524">
    <property type="term" value="F:ATP binding"/>
    <property type="evidence" value="ECO:0007669"/>
    <property type="project" value="UniProtKB-KW"/>
</dbReference>
<dbReference type="Proteomes" id="UP001519292">
    <property type="component" value="Unassembled WGS sequence"/>
</dbReference>
<dbReference type="PANTHER" id="PTHR42798:SF4">
    <property type="entry name" value="ABC TRANSPORTER DOMAIN-CONTAINING PROTEIN"/>
    <property type="match status" value="1"/>
</dbReference>
<evidence type="ECO:0000256" key="1">
    <source>
        <dbReference type="ARBA" id="ARBA00005417"/>
    </source>
</evidence>
<keyword evidence="7" id="KW-1185">Reference proteome</keyword>
<protein>
    <submittedName>
        <fullName evidence="6">ABC transport system ATP-binding protein</fullName>
    </submittedName>
</protein>
<dbReference type="InterPro" id="IPR003439">
    <property type="entry name" value="ABC_transporter-like_ATP-bd"/>
</dbReference>
<evidence type="ECO:0000313" key="7">
    <source>
        <dbReference type="Proteomes" id="UP001519292"/>
    </source>
</evidence>
<gene>
    <name evidence="6" type="ORF">J2Z60_001524</name>
</gene>
<feature type="domain" description="ABC transporter" evidence="5">
    <location>
        <begin position="6"/>
        <end position="215"/>
    </location>
</feature>
<dbReference type="EMBL" id="JAGGLU010000008">
    <property type="protein sequence ID" value="MBP2058345.1"/>
    <property type="molecule type" value="Genomic_DNA"/>
</dbReference>
<evidence type="ECO:0000256" key="4">
    <source>
        <dbReference type="ARBA" id="ARBA00022840"/>
    </source>
</evidence>
<dbReference type="PROSITE" id="PS00211">
    <property type="entry name" value="ABC_TRANSPORTER_1"/>
    <property type="match status" value="1"/>
</dbReference>
<evidence type="ECO:0000256" key="2">
    <source>
        <dbReference type="ARBA" id="ARBA00022448"/>
    </source>
</evidence>
<sequence>MTNYAIQVDKLTKTFGSRTIFKNLSFNIQEKEFVAIIGPSGCGKSTLLNILGLLETSNNGTFSLLNEAAPSINSKKATLWRRNVINYLFQSFALIPNKSVKDNLLLAMHFIKSSPHTKEKNISQVLKDLDIPYLLNEQVSSLSGGEQQRIALARTILKPGKIILADEPTGSLDEQHAQLAFEEIEKLRSKYGKTILMVTHNLKQAEQCDRVINLAKF</sequence>
<proteinExistence type="inferred from homology"/>
<dbReference type="InterPro" id="IPR017871">
    <property type="entry name" value="ABC_transporter-like_CS"/>
</dbReference>
<dbReference type="SMART" id="SM00382">
    <property type="entry name" value="AAA"/>
    <property type="match status" value="1"/>
</dbReference>
<reference evidence="6 7" key="1">
    <citation type="submission" date="2021-03" db="EMBL/GenBank/DDBJ databases">
        <title>Genomic Encyclopedia of Type Strains, Phase IV (KMG-IV): sequencing the most valuable type-strain genomes for metagenomic binning, comparative biology and taxonomic classification.</title>
        <authorList>
            <person name="Goeker M."/>
        </authorList>
    </citation>
    <scope>NUCLEOTIDE SEQUENCE [LARGE SCALE GENOMIC DNA]</scope>
    <source>
        <strain evidence="6 7">DSM 101872</strain>
    </source>
</reference>
<accession>A0ABS4MF81</accession>
<dbReference type="Pfam" id="PF00005">
    <property type="entry name" value="ABC_tran"/>
    <property type="match status" value="1"/>
</dbReference>
<dbReference type="PANTHER" id="PTHR42798">
    <property type="entry name" value="LIPOPROTEIN-RELEASING SYSTEM ATP-BINDING PROTEIN LOLD"/>
    <property type="match status" value="1"/>
</dbReference>
<dbReference type="SUPFAM" id="SSF52540">
    <property type="entry name" value="P-loop containing nucleoside triphosphate hydrolases"/>
    <property type="match status" value="1"/>
</dbReference>
<dbReference type="InterPro" id="IPR017911">
    <property type="entry name" value="MacB-like_ATP-bd"/>
</dbReference>
<name>A0ABS4MF81_9LACO</name>
<evidence type="ECO:0000256" key="3">
    <source>
        <dbReference type="ARBA" id="ARBA00022741"/>
    </source>
</evidence>
<dbReference type="PROSITE" id="PS50893">
    <property type="entry name" value="ABC_TRANSPORTER_2"/>
    <property type="match status" value="1"/>
</dbReference>
<dbReference type="Gene3D" id="3.40.50.300">
    <property type="entry name" value="P-loop containing nucleotide triphosphate hydrolases"/>
    <property type="match status" value="1"/>
</dbReference>
<evidence type="ECO:0000313" key="6">
    <source>
        <dbReference type="EMBL" id="MBP2058345.1"/>
    </source>
</evidence>
<keyword evidence="3" id="KW-0547">Nucleotide-binding</keyword>
<dbReference type="InterPro" id="IPR027417">
    <property type="entry name" value="P-loop_NTPase"/>
</dbReference>
<dbReference type="CDD" id="cd03255">
    <property type="entry name" value="ABC_MJ0796_LolCDE_FtsE"/>
    <property type="match status" value="1"/>
</dbReference>